<dbReference type="EMBL" id="LDQA01000059">
    <property type="protein sequence ID" value="KTR03110.1"/>
    <property type="molecule type" value="Genomic_DNA"/>
</dbReference>
<organism evidence="2 3">
    <name type="scientific">Aureimonas ureilytica</name>
    <dbReference type="NCBI Taxonomy" id="401562"/>
    <lineage>
        <taxon>Bacteria</taxon>
        <taxon>Pseudomonadati</taxon>
        <taxon>Pseudomonadota</taxon>
        <taxon>Alphaproteobacteria</taxon>
        <taxon>Hyphomicrobiales</taxon>
        <taxon>Aurantimonadaceae</taxon>
        <taxon>Aureimonas</taxon>
    </lineage>
</organism>
<feature type="region of interest" description="Disordered" evidence="1">
    <location>
        <begin position="38"/>
        <end position="80"/>
    </location>
</feature>
<accession>A0A175RH77</accession>
<comment type="caution">
    <text evidence="2">The sequence shown here is derived from an EMBL/GenBank/DDBJ whole genome shotgun (WGS) entry which is preliminary data.</text>
</comment>
<dbReference type="PATRIC" id="fig|401562.4.peg.3899"/>
<protein>
    <submittedName>
        <fullName evidence="2">Uncharacterized protein</fullName>
    </submittedName>
</protein>
<evidence type="ECO:0000313" key="3">
    <source>
        <dbReference type="Proteomes" id="UP000078529"/>
    </source>
</evidence>
<proteinExistence type="predicted"/>
<keyword evidence="3" id="KW-1185">Reference proteome</keyword>
<name>A0A175RH77_9HYPH</name>
<dbReference type="AlphaFoldDB" id="A0A175RH77"/>
<reference evidence="2 3" key="1">
    <citation type="journal article" date="2016" name="Front. Microbiol.">
        <title>Genomic Resource of Rice Seed Associated Bacteria.</title>
        <authorList>
            <person name="Midha S."/>
            <person name="Bansal K."/>
            <person name="Sharma S."/>
            <person name="Kumar N."/>
            <person name="Patil P.P."/>
            <person name="Chaudhry V."/>
            <person name="Patil P.B."/>
        </authorList>
    </citation>
    <scope>NUCLEOTIDE SEQUENCE [LARGE SCALE GENOMIC DNA]</scope>
    <source>
        <strain evidence="2 3">NS365</strain>
    </source>
</reference>
<sequence>MNGVELRMGPEMGLLIECGEEPIDACLAAAKPLIDKVPNLMAPPAPRPGDAPPPPPAGARPGPADANGAPPPPPAPTKRP</sequence>
<gene>
    <name evidence="2" type="ORF">NS365_19705</name>
</gene>
<evidence type="ECO:0000313" key="2">
    <source>
        <dbReference type="EMBL" id="KTR03110.1"/>
    </source>
</evidence>
<feature type="compositionally biased region" description="Low complexity" evidence="1">
    <location>
        <begin position="59"/>
        <end position="68"/>
    </location>
</feature>
<dbReference type="Proteomes" id="UP000078529">
    <property type="component" value="Unassembled WGS sequence"/>
</dbReference>
<evidence type="ECO:0000256" key="1">
    <source>
        <dbReference type="SAM" id="MobiDB-lite"/>
    </source>
</evidence>
<feature type="compositionally biased region" description="Pro residues" evidence="1">
    <location>
        <begin position="41"/>
        <end position="58"/>
    </location>
</feature>
<feature type="compositionally biased region" description="Pro residues" evidence="1">
    <location>
        <begin position="69"/>
        <end position="80"/>
    </location>
</feature>